<keyword evidence="2 6" id="KW-0812">Transmembrane</keyword>
<dbReference type="GO" id="GO:0016020">
    <property type="term" value="C:membrane"/>
    <property type="evidence" value="ECO:0007669"/>
    <property type="project" value="UniProtKB-SubCell"/>
</dbReference>
<comment type="subcellular location">
    <subcellularLocation>
        <location evidence="1">Membrane</location>
        <topology evidence="1">Multi-pass membrane protein</topology>
    </subcellularLocation>
</comment>
<feature type="transmembrane region" description="Helical" evidence="6">
    <location>
        <begin position="471"/>
        <end position="492"/>
    </location>
</feature>
<proteinExistence type="predicted"/>
<evidence type="ECO:0000256" key="4">
    <source>
        <dbReference type="ARBA" id="ARBA00023136"/>
    </source>
</evidence>
<gene>
    <name evidence="7" type="ORF">M422DRAFT_46992</name>
</gene>
<feature type="compositionally biased region" description="Basic and acidic residues" evidence="5">
    <location>
        <begin position="1"/>
        <end position="33"/>
    </location>
</feature>
<feature type="transmembrane region" description="Helical" evidence="6">
    <location>
        <begin position="167"/>
        <end position="186"/>
    </location>
</feature>
<feature type="transmembrane region" description="Helical" evidence="6">
    <location>
        <begin position="238"/>
        <end position="257"/>
    </location>
</feature>
<keyword evidence="4 6" id="KW-0472">Membrane</keyword>
<feature type="transmembrane region" description="Helical" evidence="6">
    <location>
        <begin position="77"/>
        <end position="94"/>
    </location>
</feature>
<feature type="transmembrane region" description="Helical" evidence="6">
    <location>
        <begin position="285"/>
        <end position="310"/>
    </location>
</feature>
<dbReference type="SUPFAM" id="SSF103473">
    <property type="entry name" value="MFS general substrate transporter"/>
    <property type="match status" value="1"/>
</dbReference>
<evidence type="ECO:0000313" key="8">
    <source>
        <dbReference type="Proteomes" id="UP000054279"/>
    </source>
</evidence>
<name>A0A0C9VDQ8_SPHS4</name>
<dbReference type="InterPro" id="IPR051617">
    <property type="entry name" value="UNC-93-like_regulator"/>
</dbReference>
<dbReference type="Gene3D" id="1.20.1250.20">
    <property type="entry name" value="MFS general substrate transporter like domains"/>
    <property type="match status" value="1"/>
</dbReference>
<evidence type="ECO:0000313" key="7">
    <source>
        <dbReference type="EMBL" id="KIJ45194.1"/>
    </source>
</evidence>
<feature type="transmembrane region" description="Helical" evidence="6">
    <location>
        <begin position="330"/>
        <end position="350"/>
    </location>
</feature>
<protein>
    <recommendedName>
        <fullName evidence="9">MFS general substrate transporter</fullName>
    </recommendedName>
</protein>
<evidence type="ECO:0000256" key="6">
    <source>
        <dbReference type="SAM" id="Phobius"/>
    </source>
</evidence>
<evidence type="ECO:0000256" key="1">
    <source>
        <dbReference type="ARBA" id="ARBA00004141"/>
    </source>
</evidence>
<dbReference type="PANTHER" id="PTHR23294">
    <property type="entry name" value="ET TRANSLATION PRODUCT-RELATED"/>
    <property type="match status" value="1"/>
</dbReference>
<evidence type="ECO:0000256" key="2">
    <source>
        <dbReference type="ARBA" id="ARBA00022692"/>
    </source>
</evidence>
<evidence type="ECO:0000256" key="3">
    <source>
        <dbReference type="ARBA" id="ARBA00022989"/>
    </source>
</evidence>
<dbReference type="Pfam" id="PF05978">
    <property type="entry name" value="UNC-93"/>
    <property type="match status" value="1"/>
</dbReference>
<feature type="transmembrane region" description="Helical" evidence="6">
    <location>
        <begin position="409"/>
        <end position="428"/>
    </location>
</feature>
<organism evidence="7 8">
    <name type="scientific">Sphaerobolus stellatus (strain SS14)</name>
    <dbReference type="NCBI Taxonomy" id="990650"/>
    <lineage>
        <taxon>Eukaryota</taxon>
        <taxon>Fungi</taxon>
        <taxon>Dikarya</taxon>
        <taxon>Basidiomycota</taxon>
        <taxon>Agaricomycotina</taxon>
        <taxon>Agaricomycetes</taxon>
        <taxon>Phallomycetidae</taxon>
        <taxon>Geastrales</taxon>
        <taxon>Sphaerobolaceae</taxon>
        <taxon>Sphaerobolus</taxon>
    </lineage>
</organism>
<evidence type="ECO:0000256" key="5">
    <source>
        <dbReference type="SAM" id="MobiDB-lite"/>
    </source>
</evidence>
<feature type="transmembrane region" description="Helical" evidence="6">
    <location>
        <begin position="142"/>
        <end position="161"/>
    </location>
</feature>
<dbReference type="Proteomes" id="UP000054279">
    <property type="component" value="Unassembled WGS sequence"/>
</dbReference>
<feature type="transmembrane region" description="Helical" evidence="6">
    <location>
        <begin position="207"/>
        <end position="226"/>
    </location>
</feature>
<keyword evidence="8" id="KW-1185">Reference proteome</keyword>
<feature type="transmembrane region" description="Helical" evidence="6">
    <location>
        <begin position="362"/>
        <end position="381"/>
    </location>
</feature>
<accession>A0A0C9VDQ8</accession>
<keyword evidence="3 6" id="KW-1133">Transmembrane helix</keyword>
<feature type="region of interest" description="Disordered" evidence="5">
    <location>
        <begin position="1"/>
        <end position="47"/>
    </location>
</feature>
<dbReference type="PANTHER" id="PTHR23294:SF59">
    <property type="entry name" value="UNC93-LIKE PROTEIN C922.05C"/>
    <property type="match status" value="1"/>
</dbReference>
<reference evidence="7 8" key="1">
    <citation type="submission" date="2014-06" db="EMBL/GenBank/DDBJ databases">
        <title>Evolutionary Origins and Diversification of the Mycorrhizal Mutualists.</title>
        <authorList>
            <consortium name="DOE Joint Genome Institute"/>
            <consortium name="Mycorrhizal Genomics Consortium"/>
            <person name="Kohler A."/>
            <person name="Kuo A."/>
            <person name="Nagy L.G."/>
            <person name="Floudas D."/>
            <person name="Copeland A."/>
            <person name="Barry K.W."/>
            <person name="Cichocki N."/>
            <person name="Veneault-Fourrey C."/>
            <person name="LaButti K."/>
            <person name="Lindquist E.A."/>
            <person name="Lipzen A."/>
            <person name="Lundell T."/>
            <person name="Morin E."/>
            <person name="Murat C."/>
            <person name="Riley R."/>
            <person name="Ohm R."/>
            <person name="Sun H."/>
            <person name="Tunlid A."/>
            <person name="Henrissat B."/>
            <person name="Grigoriev I.V."/>
            <person name="Hibbett D.S."/>
            <person name="Martin F."/>
        </authorList>
    </citation>
    <scope>NUCLEOTIDE SEQUENCE [LARGE SCALE GENOMIC DNA]</scope>
    <source>
        <strain evidence="7 8">SS14</strain>
    </source>
</reference>
<dbReference type="HOGENOM" id="CLU_030884_1_2_1"/>
<dbReference type="OrthoDB" id="196103at2759"/>
<dbReference type="InterPro" id="IPR036259">
    <property type="entry name" value="MFS_trans_sf"/>
</dbReference>
<dbReference type="AlphaFoldDB" id="A0A0C9VDQ8"/>
<dbReference type="EMBL" id="KN837113">
    <property type="protein sequence ID" value="KIJ45194.1"/>
    <property type="molecule type" value="Genomic_DNA"/>
</dbReference>
<dbReference type="InterPro" id="IPR010291">
    <property type="entry name" value="Ion_channel_UNC-93"/>
</dbReference>
<sequence>MTELDRGKAEKGHDLGSDHDNSDSFHHTAHSDRTTSPYGRHRGSYPSLYHGEQRHVQVTYSRPTGLRGIYTHPTTQVCMLAMLALTCFLCPGLFNTLNGLGLSGQNGKDGNVSANAQSAVYATFAFASFFAGSINNKIGSRLTLLLGSMGYSLYIGSYLALSFHPNAGGFVIASGAILGVCAGLLWSAQGSLMLAYPVESQKGMYIGLFWSVFNMGGVVGAAVSFGENFDSKTDSVNKGTYIVFVALSALGVLLPMLMTDPNKMIRTDGTKVATPRHPNWKTEFYFLWIALRTDPFILLLFPLFFVSNWFYTWQFNDYNAVLFNIRTRSLNNLCYWMSQIVGSLMIGYLLDQRGLTRRARAFLGWIVLFAMVFVVHIWAYMYQKNYTRQSVASQDNTMDFKDKGYPPRLVLYILCGVLDAMWQTAAYWMMGAMSNDPAKLAYFTGFYKSLQSAGAAIIWRADAVGTPYISIFASTWSLLLGGLIFALPMLYWRVKDTTVLEDEVLARMDDDGHIYSRSVISEIEIESRNG</sequence>
<evidence type="ECO:0008006" key="9">
    <source>
        <dbReference type="Google" id="ProtNLM"/>
    </source>
</evidence>